<reference evidence="3" key="1">
    <citation type="submission" date="2020-12" db="EMBL/GenBank/DDBJ databases">
        <title>Antrihabitans popcorni sp. nov. and Antrihabitans auranticaus sp. nov., isolated from a larva cave.</title>
        <authorList>
            <person name="Lee S.D."/>
            <person name="Kim I.S."/>
        </authorList>
    </citation>
    <scope>NUCLEOTIDE SEQUENCE</scope>
    <source>
        <strain evidence="3">YC3-6</strain>
    </source>
</reference>
<sequence length="178" mass="18733">MSDRTGSKQNRATLRVRAGAVSTLIASAAVLSASLLAPATGSAVPLGSTESALGTGGLNPALALAYTLAETEAHNVGVPLSITSGYRTYEEQEQLWINGINTYGGPDNARRWVLPPNESSHVAGDAIDVGPISGAQWLQANGNRWGLCRMYENEWWHFELATIPGGVCPAMLPDASWG</sequence>
<dbReference type="GO" id="GO:0008233">
    <property type="term" value="F:peptidase activity"/>
    <property type="evidence" value="ECO:0007669"/>
    <property type="project" value="InterPro"/>
</dbReference>
<evidence type="ECO:0000259" key="2">
    <source>
        <dbReference type="Pfam" id="PF02557"/>
    </source>
</evidence>
<evidence type="ECO:0000313" key="4">
    <source>
        <dbReference type="Proteomes" id="UP000655868"/>
    </source>
</evidence>
<dbReference type="InterPro" id="IPR003709">
    <property type="entry name" value="VanY-like_core_dom"/>
</dbReference>
<dbReference type="RefSeq" id="WP_199701549.1">
    <property type="nucleotide sequence ID" value="NZ_JAEMNV010000001.1"/>
</dbReference>
<keyword evidence="1" id="KW-0732">Signal</keyword>
<feature type="chain" id="PRO_5037543213" evidence="1">
    <location>
        <begin position="29"/>
        <end position="178"/>
    </location>
</feature>
<name>A0A934U1U4_9NOCA</name>
<feature type="domain" description="D-alanyl-D-alanine carboxypeptidase-like core" evidence="2">
    <location>
        <begin position="61"/>
        <end position="144"/>
    </location>
</feature>
<dbReference type="SUPFAM" id="SSF55166">
    <property type="entry name" value="Hedgehog/DD-peptidase"/>
    <property type="match status" value="1"/>
</dbReference>
<gene>
    <name evidence="3" type="ORF">JGU71_02250</name>
</gene>
<dbReference type="PANTHER" id="PTHR34385">
    <property type="entry name" value="D-ALANYL-D-ALANINE CARBOXYPEPTIDASE"/>
    <property type="match status" value="1"/>
</dbReference>
<organism evidence="3 4">
    <name type="scientific">Antrihabitans stalagmiti</name>
    <dbReference type="NCBI Taxonomy" id="2799499"/>
    <lineage>
        <taxon>Bacteria</taxon>
        <taxon>Bacillati</taxon>
        <taxon>Actinomycetota</taxon>
        <taxon>Actinomycetes</taxon>
        <taxon>Mycobacteriales</taxon>
        <taxon>Nocardiaceae</taxon>
        <taxon>Antrihabitans</taxon>
    </lineage>
</organism>
<proteinExistence type="predicted"/>
<feature type="signal peptide" evidence="1">
    <location>
        <begin position="1"/>
        <end position="28"/>
    </location>
</feature>
<dbReference type="PANTHER" id="PTHR34385:SF1">
    <property type="entry name" value="PEPTIDOGLYCAN L-ALANYL-D-GLUTAMATE ENDOPEPTIDASE CWLK"/>
    <property type="match status" value="1"/>
</dbReference>
<dbReference type="InterPro" id="IPR009045">
    <property type="entry name" value="Zn_M74/Hedgehog-like"/>
</dbReference>
<dbReference type="Proteomes" id="UP000655868">
    <property type="component" value="Unassembled WGS sequence"/>
</dbReference>
<dbReference type="EMBL" id="JAEMNV010000001">
    <property type="protein sequence ID" value="MBJ8337698.1"/>
    <property type="molecule type" value="Genomic_DNA"/>
</dbReference>
<evidence type="ECO:0000256" key="1">
    <source>
        <dbReference type="SAM" id="SignalP"/>
    </source>
</evidence>
<dbReference type="InterPro" id="IPR052179">
    <property type="entry name" value="DD-CPase-like"/>
</dbReference>
<comment type="caution">
    <text evidence="3">The sequence shown here is derived from an EMBL/GenBank/DDBJ whole genome shotgun (WGS) entry which is preliminary data.</text>
</comment>
<evidence type="ECO:0000313" key="3">
    <source>
        <dbReference type="EMBL" id="MBJ8337698.1"/>
    </source>
</evidence>
<keyword evidence="4" id="KW-1185">Reference proteome</keyword>
<dbReference type="Gene3D" id="3.30.1380.10">
    <property type="match status" value="1"/>
</dbReference>
<dbReference type="Pfam" id="PF02557">
    <property type="entry name" value="VanY"/>
    <property type="match status" value="1"/>
</dbReference>
<dbReference type="CDD" id="cd14846">
    <property type="entry name" value="Peptidase_M15_like"/>
    <property type="match status" value="1"/>
</dbReference>
<protein>
    <submittedName>
        <fullName evidence="3">M15 family metallopeptidase</fullName>
    </submittedName>
</protein>
<dbReference type="GO" id="GO:0006508">
    <property type="term" value="P:proteolysis"/>
    <property type="evidence" value="ECO:0007669"/>
    <property type="project" value="InterPro"/>
</dbReference>
<accession>A0A934U1U4</accession>
<dbReference type="AlphaFoldDB" id="A0A934U1U4"/>